<feature type="transmembrane region" description="Helical" evidence="7">
    <location>
        <begin position="12"/>
        <end position="33"/>
    </location>
</feature>
<evidence type="ECO:0000313" key="10">
    <source>
        <dbReference type="Proteomes" id="UP000589626"/>
    </source>
</evidence>
<dbReference type="AlphaFoldDB" id="A0A7W4VXS6"/>
<keyword evidence="6 7" id="KW-0472">Membrane</keyword>
<dbReference type="InterPro" id="IPR000515">
    <property type="entry name" value="MetI-like"/>
</dbReference>
<evidence type="ECO:0000256" key="1">
    <source>
        <dbReference type="ARBA" id="ARBA00004651"/>
    </source>
</evidence>
<reference evidence="9 10" key="1">
    <citation type="submission" date="2020-08" db="EMBL/GenBank/DDBJ databases">
        <title>Sequencing the genomes of 1000 actinobacteria strains.</title>
        <authorList>
            <person name="Klenk H.-P."/>
        </authorList>
    </citation>
    <scope>NUCLEOTIDE SEQUENCE [LARGE SCALE GENOMIC DNA]</scope>
    <source>
        <strain evidence="9 10">DSM 105498</strain>
    </source>
</reference>
<name>A0A7W4VXS6_9ACTN</name>
<dbReference type="Pfam" id="PF19300">
    <property type="entry name" value="BPD_transp_1_N"/>
    <property type="match status" value="1"/>
</dbReference>
<sequence length="318" mass="33378">MVYLARLVIGRLGSSLAVLLIAATATFFGTAFIDRRPESYLLGPTASPESVQLLHEKLGLDDPLLVQYLRWLAGAVQGDLGTSWASSQAVLDLVLSRLPATLSIVIGSMALAILVGVGLGVLAALHQSRATDRLISTGFTVGHSVPEFWLGILLVTAFALHWSLLPATGYVPFGESPTEWARSLVLPCVALALPVAATLGRHSRSAVVAQLGQDYVRWSVSTGLGRRTIMWGAVLKNALTTVVAIVALQMLAMLSLSIVVERVFAIQGMGGLVLSAALSQDIPVLMAGVIVYGAIVVVTNLVADVLQATLNPRLGAAS</sequence>
<dbReference type="InterPro" id="IPR045621">
    <property type="entry name" value="BPD_transp_1_N"/>
</dbReference>
<feature type="transmembrane region" description="Helical" evidence="7">
    <location>
        <begin position="234"/>
        <end position="260"/>
    </location>
</feature>
<protein>
    <submittedName>
        <fullName evidence="9">Peptide/nickel transport system permease protein</fullName>
    </submittedName>
</protein>
<evidence type="ECO:0000256" key="5">
    <source>
        <dbReference type="ARBA" id="ARBA00022989"/>
    </source>
</evidence>
<keyword evidence="3" id="KW-1003">Cell membrane</keyword>
<organism evidence="9 10">
    <name type="scientific">Nocardioides soli</name>
    <dbReference type="NCBI Taxonomy" id="1036020"/>
    <lineage>
        <taxon>Bacteria</taxon>
        <taxon>Bacillati</taxon>
        <taxon>Actinomycetota</taxon>
        <taxon>Actinomycetes</taxon>
        <taxon>Propionibacteriales</taxon>
        <taxon>Nocardioidaceae</taxon>
        <taxon>Nocardioides</taxon>
    </lineage>
</organism>
<evidence type="ECO:0000256" key="3">
    <source>
        <dbReference type="ARBA" id="ARBA00022475"/>
    </source>
</evidence>
<keyword evidence="2 7" id="KW-0813">Transport</keyword>
<accession>A0A7W4VXS6</accession>
<dbReference type="InterPro" id="IPR035906">
    <property type="entry name" value="MetI-like_sf"/>
</dbReference>
<dbReference type="PROSITE" id="PS50928">
    <property type="entry name" value="ABC_TM1"/>
    <property type="match status" value="1"/>
</dbReference>
<keyword evidence="10" id="KW-1185">Reference proteome</keyword>
<dbReference type="Pfam" id="PF00528">
    <property type="entry name" value="BPD_transp_1"/>
    <property type="match status" value="1"/>
</dbReference>
<dbReference type="GO" id="GO:0005886">
    <property type="term" value="C:plasma membrane"/>
    <property type="evidence" value="ECO:0007669"/>
    <property type="project" value="UniProtKB-SubCell"/>
</dbReference>
<evidence type="ECO:0000256" key="2">
    <source>
        <dbReference type="ARBA" id="ARBA00022448"/>
    </source>
</evidence>
<dbReference type="PANTHER" id="PTHR43163:SF6">
    <property type="entry name" value="DIPEPTIDE TRANSPORT SYSTEM PERMEASE PROTEIN DPPB-RELATED"/>
    <property type="match status" value="1"/>
</dbReference>
<dbReference type="CDD" id="cd06261">
    <property type="entry name" value="TM_PBP2"/>
    <property type="match status" value="1"/>
</dbReference>
<dbReference type="RefSeq" id="WP_183593287.1">
    <property type="nucleotide sequence ID" value="NZ_JACHWR010000002.1"/>
</dbReference>
<evidence type="ECO:0000313" key="9">
    <source>
        <dbReference type="EMBL" id="MBB3043468.1"/>
    </source>
</evidence>
<dbReference type="GO" id="GO:0055085">
    <property type="term" value="P:transmembrane transport"/>
    <property type="evidence" value="ECO:0007669"/>
    <property type="project" value="InterPro"/>
</dbReference>
<dbReference type="Gene3D" id="1.10.3720.10">
    <property type="entry name" value="MetI-like"/>
    <property type="match status" value="1"/>
</dbReference>
<evidence type="ECO:0000259" key="8">
    <source>
        <dbReference type="PROSITE" id="PS50928"/>
    </source>
</evidence>
<feature type="transmembrane region" description="Helical" evidence="7">
    <location>
        <begin position="282"/>
        <end position="303"/>
    </location>
</feature>
<feature type="transmembrane region" description="Helical" evidence="7">
    <location>
        <begin position="184"/>
        <end position="200"/>
    </location>
</feature>
<dbReference type="Proteomes" id="UP000589626">
    <property type="component" value="Unassembled WGS sequence"/>
</dbReference>
<feature type="transmembrane region" description="Helical" evidence="7">
    <location>
        <begin position="100"/>
        <end position="125"/>
    </location>
</feature>
<comment type="similarity">
    <text evidence="7">Belongs to the binding-protein-dependent transport system permease family.</text>
</comment>
<feature type="transmembrane region" description="Helical" evidence="7">
    <location>
        <begin position="146"/>
        <end position="164"/>
    </location>
</feature>
<comment type="caution">
    <text evidence="9">The sequence shown here is derived from an EMBL/GenBank/DDBJ whole genome shotgun (WGS) entry which is preliminary data.</text>
</comment>
<evidence type="ECO:0000256" key="4">
    <source>
        <dbReference type="ARBA" id="ARBA00022692"/>
    </source>
</evidence>
<dbReference type="EMBL" id="JACHWR010000002">
    <property type="protein sequence ID" value="MBB3043468.1"/>
    <property type="molecule type" value="Genomic_DNA"/>
</dbReference>
<evidence type="ECO:0000256" key="6">
    <source>
        <dbReference type="ARBA" id="ARBA00023136"/>
    </source>
</evidence>
<dbReference type="SUPFAM" id="SSF161098">
    <property type="entry name" value="MetI-like"/>
    <property type="match status" value="1"/>
</dbReference>
<feature type="domain" description="ABC transmembrane type-1" evidence="8">
    <location>
        <begin position="98"/>
        <end position="303"/>
    </location>
</feature>
<dbReference type="PANTHER" id="PTHR43163">
    <property type="entry name" value="DIPEPTIDE TRANSPORT SYSTEM PERMEASE PROTEIN DPPB-RELATED"/>
    <property type="match status" value="1"/>
</dbReference>
<evidence type="ECO:0000256" key="7">
    <source>
        <dbReference type="RuleBase" id="RU363032"/>
    </source>
</evidence>
<keyword evidence="4 7" id="KW-0812">Transmembrane</keyword>
<keyword evidence="5 7" id="KW-1133">Transmembrane helix</keyword>
<gene>
    <name evidence="9" type="ORF">FHU40_003286</name>
</gene>
<proteinExistence type="inferred from homology"/>
<comment type="subcellular location">
    <subcellularLocation>
        <location evidence="1 7">Cell membrane</location>
        <topology evidence="1 7">Multi-pass membrane protein</topology>
    </subcellularLocation>
</comment>